<comment type="caution">
    <text evidence="1">The sequence shown here is derived from an EMBL/GenBank/DDBJ whole genome shotgun (WGS) entry which is preliminary data.</text>
</comment>
<evidence type="ECO:0000313" key="2">
    <source>
        <dbReference type="Proteomes" id="UP001597237"/>
    </source>
</evidence>
<dbReference type="PANTHER" id="PTHR20883:SF49">
    <property type="entry name" value="PHYTANOYL-COA DIOXYGENASE"/>
    <property type="match status" value="1"/>
</dbReference>
<sequence>MEDALRKAYREDGAVLMKGVLSSEQLAQCREAFDWAIENPGPHASKMIGSSGQRAHVDNCNPLAKPKLDELVASLPLGRMFADLWGSQNAWYFAEEVFLKEGGVGGRTLWHQDTSYLPWAGLHWGNAWISFEAVPKANALEIVRGSHLGPRYDGTTFRNPEDPTDPLHGGDVWPRLPDVEAERRADPGAFEILSWATEPGDVLVLHPGTLHGGAAVDAEFPNRHTLVLRFFGDDATFSPLPDESRSGYARQGVLFKKELAGLEAGAPFRSPVFRQVV</sequence>
<evidence type="ECO:0000313" key="1">
    <source>
        <dbReference type="EMBL" id="MFD1785006.1"/>
    </source>
</evidence>
<dbReference type="SUPFAM" id="SSF51197">
    <property type="entry name" value="Clavaminate synthase-like"/>
    <property type="match status" value="1"/>
</dbReference>
<keyword evidence="1" id="KW-0560">Oxidoreductase</keyword>
<gene>
    <name evidence="1" type="ORF">ACFSC0_16505</name>
</gene>
<dbReference type="GO" id="GO:0051213">
    <property type="term" value="F:dioxygenase activity"/>
    <property type="evidence" value="ECO:0007669"/>
    <property type="project" value="UniProtKB-KW"/>
</dbReference>
<reference evidence="2" key="1">
    <citation type="journal article" date="2019" name="Int. J. Syst. Evol. Microbiol.">
        <title>The Global Catalogue of Microorganisms (GCM) 10K type strain sequencing project: providing services to taxonomists for standard genome sequencing and annotation.</title>
        <authorList>
            <consortium name="The Broad Institute Genomics Platform"/>
            <consortium name="The Broad Institute Genome Sequencing Center for Infectious Disease"/>
            <person name="Wu L."/>
            <person name="Ma J."/>
        </authorList>
    </citation>
    <scope>NUCLEOTIDE SEQUENCE [LARGE SCALE GENOMIC DNA]</scope>
    <source>
        <strain evidence="2">DFY28</strain>
    </source>
</reference>
<dbReference type="Proteomes" id="UP001597237">
    <property type="component" value="Unassembled WGS sequence"/>
</dbReference>
<name>A0ABW4N4Y6_9CAUL</name>
<protein>
    <submittedName>
        <fullName evidence="1">Phytanoyl-CoA dioxygenase family protein</fullName>
    </submittedName>
</protein>
<dbReference type="Pfam" id="PF05721">
    <property type="entry name" value="PhyH"/>
    <property type="match status" value="1"/>
</dbReference>
<dbReference type="PANTHER" id="PTHR20883">
    <property type="entry name" value="PHYTANOYL-COA DIOXYGENASE DOMAIN CONTAINING 1"/>
    <property type="match status" value="1"/>
</dbReference>
<dbReference type="RefSeq" id="WP_377281965.1">
    <property type="nucleotide sequence ID" value="NZ_JBHRSI010000005.1"/>
</dbReference>
<accession>A0ABW4N4Y6</accession>
<proteinExistence type="predicted"/>
<dbReference type="EMBL" id="JBHUEY010000006">
    <property type="protein sequence ID" value="MFD1785006.1"/>
    <property type="molecule type" value="Genomic_DNA"/>
</dbReference>
<dbReference type="InterPro" id="IPR008775">
    <property type="entry name" value="Phytyl_CoA_dOase-like"/>
</dbReference>
<keyword evidence="2" id="KW-1185">Reference proteome</keyword>
<organism evidence="1 2">
    <name type="scientific">Phenylobacterium terrae</name>
    <dbReference type="NCBI Taxonomy" id="2665495"/>
    <lineage>
        <taxon>Bacteria</taxon>
        <taxon>Pseudomonadati</taxon>
        <taxon>Pseudomonadota</taxon>
        <taxon>Alphaproteobacteria</taxon>
        <taxon>Caulobacterales</taxon>
        <taxon>Caulobacteraceae</taxon>
        <taxon>Phenylobacterium</taxon>
    </lineage>
</organism>
<dbReference type="Gene3D" id="2.60.120.620">
    <property type="entry name" value="q2cbj1_9rhob like domain"/>
    <property type="match status" value="1"/>
</dbReference>
<keyword evidence="1" id="KW-0223">Dioxygenase</keyword>